<keyword evidence="2" id="KW-1185">Reference proteome</keyword>
<accession>A0AAV4UYM0</accession>
<evidence type="ECO:0000313" key="1">
    <source>
        <dbReference type="EMBL" id="GIY63157.1"/>
    </source>
</evidence>
<evidence type="ECO:0000313" key="2">
    <source>
        <dbReference type="Proteomes" id="UP001054945"/>
    </source>
</evidence>
<dbReference type="EMBL" id="BPLR01013706">
    <property type="protein sequence ID" value="GIY63157.1"/>
    <property type="molecule type" value="Genomic_DNA"/>
</dbReference>
<protein>
    <submittedName>
        <fullName evidence="1">Uncharacterized protein</fullName>
    </submittedName>
</protein>
<gene>
    <name evidence="1" type="ORF">CEXT_108901</name>
</gene>
<reference evidence="1 2" key="1">
    <citation type="submission" date="2021-06" db="EMBL/GenBank/DDBJ databases">
        <title>Caerostris extrusa draft genome.</title>
        <authorList>
            <person name="Kono N."/>
            <person name="Arakawa K."/>
        </authorList>
    </citation>
    <scope>NUCLEOTIDE SEQUENCE [LARGE SCALE GENOMIC DNA]</scope>
</reference>
<name>A0AAV4UYM0_CAEEX</name>
<sequence>MLDANVLMFWLNQLLPEEGKAETSLIDVRGIFGIKTNNFKGGNMEIGRSMEMEEVHGTGDTDTNLLVAATETVENAATETTQTELM</sequence>
<proteinExistence type="predicted"/>
<comment type="caution">
    <text evidence="1">The sequence shown here is derived from an EMBL/GenBank/DDBJ whole genome shotgun (WGS) entry which is preliminary data.</text>
</comment>
<organism evidence="1 2">
    <name type="scientific">Caerostris extrusa</name>
    <name type="common">Bark spider</name>
    <name type="synonym">Caerostris bankana</name>
    <dbReference type="NCBI Taxonomy" id="172846"/>
    <lineage>
        <taxon>Eukaryota</taxon>
        <taxon>Metazoa</taxon>
        <taxon>Ecdysozoa</taxon>
        <taxon>Arthropoda</taxon>
        <taxon>Chelicerata</taxon>
        <taxon>Arachnida</taxon>
        <taxon>Araneae</taxon>
        <taxon>Araneomorphae</taxon>
        <taxon>Entelegynae</taxon>
        <taxon>Araneoidea</taxon>
        <taxon>Araneidae</taxon>
        <taxon>Caerostris</taxon>
    </lineage>
</organism>
<dbReference type="Proteomes" id="UP001054945">
    <property type="component" value="Unassembled WGS sequence"/>
</dbReference>
<dbReference type="AlphaFoldDB" id="A0AAV4UYM0"/>